<evidence type="ECO:0000256" key="1">
    <source>
        <dbReference type="SAM" id="SignalP"/>
    </source>
</evidence>
<gene>
    <name evidence="2" type="ORF">FB560_1087</name>
</gene>
<keyword evidence="1" id="KW-0732">Signal</keyword>
<evidence type="ECO:0000313" key="2">
    <source>
        <dbReference type="EMBL" id="TQL85471.1"/>
    </source>
</evidence>
<feature type="signal peptide" evidence="1">
    <location>
        <begin position="1"/>
        <end position="38"/>
    </location>
</feature>
<protein>
    <submittedName>
        <fullName evidence="2">Secreted protein</fullName>
    </submittedName>
</protein>
<dbReference type="PROSITE" id="PS51318">
    <property type="entry name" value="TAT"/>
    <property type="match status" value="1"/>
</dbReference>
<dbReference type="Gene3D" id="3.20.20.80">
    <property type="entry name" value="Glycosidases"/>
    <property type="match status" value="2"/>
</dbReference>
<evidence type="ECO:0000313" key="3">
    <source>
        <dbReference type="Proteomes" id="UP000317209"/>
    </source>
</evidence>
<name>A0A543BKX6_9MICO</name>
<dbReference type="OrthoDB" id="1828825at2"/>
<dbReference type="NCBIfam" id="TIGR01409">
    <property type="entry name" value="TAT_signal_seq"/>
    <property type="match status" value="1"/>
</dbReference>
<reference evidence="2 3" key="1">
    <citation type="submission" date="2019-06" db="EMBL/GenBank/DDBJ databases">
        <title>Sequencing the genomes of 1000 actinobacteria strains.</title>
        <authorList>
            <person name="Klenk H.-P."/>
        </authorList>
    </citation>
    <scope>NUCLEOTIDE SEQUENCE [LARGE SCALE GENOMIC DNA]</scope>
    <source>
        <strain evidence="2 3">DSM 20169</strain>
    </source>
</reference>
<accession>A0A543BKX6</accession>
<keyword evidence="3" id="KW-1185">Reference proteome</keyword>
<dbReference type="InterPro" id="IPR006311">
    <property type="entry name" value="TAT_signal"/>
</dbReference>
<feature type="chain" id="PRO_5021800178" evidence="1">
    <location>
        <begin position="39"/>
        <end position="759"/>
    </location>
</feature>
<sequence>MSHPEPRFFFTRRGFLTLSAATAATVGLSAFSSTDAHASAWPVASPLTPTADVSPTSVVTWDTRSDSWAARDGLGRVLPDFSEVGPPREDRFVGMFYFLWLGEHTTSGPWNIEQILAAHPEARDDKTHPAWGPMNDYHHWSEPAYGYYLSSDEWVIRRHARQLVDAGVDVVIFDATNGFDYPENYTALFDVYAAIRAEGERTPDIAFMCPWDPAKPLVKKLYQDIYAPGVHSDLWFTWKGKPLVLSNPALLGPDLRTLLGSDPAPLPVGATNGQTFTVAGNGRVVGARVPTWGSSTSGCTLTLRAGGPGGAVLATRTFTSIADNSICTVAPTTPLAAGTYYLEQSAPVGTVGWWTEPTSTVPGGQAYRNGTTVAGDRELYLEEGAVSTADVLDFFTFRDHQISFFAGQTGPNQWSWLEDHPQHEYLDGSGAVEQMSVSVAQNALNGRLAAMSEPTAQGRSFHAETLPSSGSLVRHGLNFQEQWDRVHDSDPEFVFVTGWNEWVAMRLDDWLVAEGDVIFVDQFDQEHSRDIEPMKGGHGDDYYYQLVSNIRRFKGVRDLEAATTPTSIAIDGSFSDWAAVGPTFRDHSGETAHRSEPGWGSAGTYTNTTGRNEILLSKVARDATTISFYVETAQTLTPRTDPNWMLLAIGIDGSTAPEWEGFQFIVNRTFATDGRSVLEASLGGWSWSAVTPVDIAISGNQLELAVPRAALGLAAATSVDLRFKWIDNPTVPGDMLDLLASGDTAPNGRFSYRYRASLP</sequence>
<dbReference type="AlphaFoldDB" id="A0A543BKX6"/>
<comment type="caution">
    <text evidence="2">The sequence shown here is derived from an EMBL/GenBank/DDBJ whole genome shotgun (WGS) entry which is preliminary data.</text>
</comment>
<proteinExistence type="predicted"/>
<organism evidence="2 3">
    <name type="scientific">Microbacterium saperdae</name>
    <dbReference type="NCBI Taxonomy" id="69368"/>
    <lineage>
        <taxon>Bacteria</taxon>
        <taxon>Bacillati</taxon>
        <taxon>Actinomycetota</taxon>
        <taxon>Actinomycetes</taxon>
        <taxon>Micrococcales</taxon>
        <taxon>Microbacteriaceae</taxon>
        <taxon>Microbacterium</taxon>
    </lineage>
</organism>
<dbReference type="Proteomes" id="UP000317209">
    <property type="component" value="Unassembled WGS sequence"/>
</dbReference>
<dbReference type="EMBL" id="VFOX01000001">
    <property type="protein sequence ID" value="TQL85471.1"/>
    <property type="molecule type" value="Genomic_DNA"/>
</dbReference>
<dbReference type="InterPro" id="IPR019546">
    <property type="entry name" value="TAT_signal_bac_arc"/>
</dbReference>